<sequence>MSSTATERFRVLVEEGHWAIAQRLLDHLHVDRMIVIDRARAAAVPQHAAARTAAAHALLADITRAGHDVPADPAAELVAAVTRRELDQLPALLAALRIPYGQRLSPTPPEPQPPPRQRDHPPASPRATSPPGTPRLAAPAECLAEQVVVAIAPPRPPADAPLGPHSGHQTTALRADGSLLELPARFEDPDDRARIRTQCATGDLCCPVVDCAAPALVLRAGTQVRPHFAHRPRTGVRHDPTEAWALRALALLQHAEERDPHDGDRPGGGAAPRGAVRLLGPTGRPSSVAGAELVLIATSHLRFAHRARLADGRWVDLVELPDALRDTPTIRAVDHDTTTVWWVSAAAPRRLRRGLHLDDLERLRTALRNR</sequence>
<organism evidence="2">
    <name type="scientific">freshwater metagenome</name>
    <dbReference type="NCBI Taxonomy" id="449393"/>
    <lineage>
        <taxon>unclassified sequences</taxon>
        <taxon>metagenomes</taxon>
        <taxon>ecological metagenomes</taxon>
    </lineage>
</organism>
<feature type="region of interest" description="Disordered" evidence="1">
    <location>
        <begin position="101"/>
        <end position="136"/>
    </location>
</feature>
<feature type="compositionally biased region" description="Pro residues" evidence="1">
    <location>
        <begin position="106"/>
        <end position="115"/>
    </location>
</feature>
<dbReference type="EMBL" id="CAFBMK010000093">
    <property type="protein sequence ID" value="CAB4918344.1"/>
    <property type="molecule type" value="Genomic_DNA"/>
</dbReference>
<reference evidence="2" key="1">
    <citation type="submission" date="2020-05" db="EMBL/GenBank/DDBJ databases">
        <authorList>
            <person name="Chiriac C."/>
            <person name="Salcher M."/>
            <person name="Ghai R."/>
            <person name="Kavagutti S V."/>
        </authorList>
    </citation>
    <scope>NUCLEOTIDE SEQUENCE</scope>
</reference>
<protein>
    <submittedName>
        <fullName evidence="2">Unannotated protein</fullName>
    </submittedName>
</protein>
<name>A0A6J7HF04_9ZZZZ</name>
<proteinExistence type="predicted"/>
<evidence type="ECO:0000313" key="2">
    <source>
        <dbReference type="EMBL" id="CAB4918344.1"/>
    </source>
</evidence>
<accession>A0A6J7HF04</accession>
<evidence type="ECO:0000256" key="1">
    <source>
        <dbReference type="SAM" id="MobiDB-lite"/>
    </source>
</evidence>
<gene>
    <name evidence="2" type="ORF">UFOPK3564_01697</name>
</gene>
<dbReference type="AlphaFoldDB" id="A0A6J7HF04"/>